<comment type="caution">
    <text evidence="10">Lacks conserved residue(s) required for the propagation of feature annotation.</text>
</comment>
<sequence>MSSEFSSSQFPVVSIVGPTASGKSDLAVEIARELDGECINADSMQFYRGMDIGTAKISAEEMKGVPHHFLDILDVREEASVAVFQQRCRELMADIQGRGKLPILVGGSGLYVRAALDHLEFPETDPAVRKALEQELEQKGRGVLHARLQEVDPESAAQVKDDRRLIRALEVWEVTGRTFTSFMPQRQYVQPAVQIGLNGDRAELHQRIHRRVEMMAQQGLLHEVEKLEAQGLREGKTASRAIGYREFLRVLESQRSQEDIYTVEDAIEDTAVATRQFARRQITWFNADPRVNWLDWNDSQKTSKALEIIRSQTYARKNETP</sequence>
<evidence type="ECO:0000256" key="8">
    <source>
        <dbReference type="ARBA" id="ARBA00022842"/>
    </source>
</evidence>
<dbReference type="InterPro" id="IPR039657">
    <property type="entry name" value="Dimethylallyltransferase"/>
</dbReference>
<dbReference type="InterPro" id="IPR027417">
    <property type="entry name" value="P-loop_NTPase"/>
</dbReference>
<keyword evidence="15" id="KW-1185">Reference proteome</keyword>
<feature type="binding site" evidence="10">
    <location>
        <begin position="19"/>
        <end position="24"/>
    </location>
    <ligand>
        <name>substrate</name>
    </ligand>
</feature>
<gene>
    <name evidence="10 14" type="primary">miaA</name>
    <name evidence="14" type="ORF">IDM48_07905</name>
</gene>
<dbReference type="AlphaFoldDB" id="A0A7H2BI26"/>
<evidence type="ECO:0000256" key="6">
    <source>
        <dbReference type="ARBA" id="ARBA00022741"/>
    </source>
</evidence>
<protein>
    <recommendedName>
        <fullName evidence="10">tRNA dimethylallyltransferase</fullName>
        <ecNumber evidence="10">2.5.1.75</ecNumber>
    </recommendedName>
    <alternativeName>
        <fullName evidence="10">Dimethylallyl diphosphate:tRNA dimethylallyltransferase</fullName>
        <shortName evidence="10">DMAPP:tRNA dimethylallyltransferase</shortName>
        <shortName evidence="10">DMATase</shortName>
    </alternativeName>
    <alternativeName>
        <fullName evidence="10">Isopentenyl-diphosphate:tRNA isopentenyltransferase</fullName>
        <shortName evidence="10">IPP transferase</shortName>
        <shortName evidence="10">IPPT</shortName>
        <shortName evidence="10">IPTase</shortName>
    </alternativeName>
</protein>
<keyword evidence="5 10" id="KW-0819">tRNA processing</keyword>
<comment type="similarity">
    <text evidence="3 10 13">Belongs to the IPP transferase family.</text>
</comment>
<dbReference type="GO" id="GO:0005524">
    <property type="term" value="F:ATP binding"/>
    <property type="evidence" value="ECO:0007669"/>
    <property type="project" value="UniProtKB-UniRule"/>
</dbReference>
<name>A0A7H2BI26_9MICC</name>
<dbReference type="GO" id="GO:0052381">
    <property type="term" value="F:tRNA dimethylallyltransferase activity"/>
    <property type="evidence" value="ECO:0007669"/>
    <property type="project" value="UniProtKB-UniRule"/>
</dbReference>
<dbReference type="Proteomes" id="UP000516421">
    <property type="component" value="Chromosome"/>
</dbReference>
<keyword evidence="7 10" id="KW-0067">ATP-binding</keyword>
<dbReference type="Gene3D" id="1.10.20.140">
    <property type="match status" value="1"/>
</dbReference>
<evidence type="ECO:0000313" key="15">
    <source>
        <dbReference type="Proteomes" id="UP000516421"/>
    </source>
</evidence>
<dbReference type="SUPFAM" id="SSF52540">
    <property type="entry name" value="P-loop containing nucleoside triphosphate hydrolases"/>
    <property type="match status" value="2"/>
</dbReference>
<dbReference type="NCBIfam" id="TIGR00174">
    <property type="entry name" value="miaA"/>
    <property type="match status" value="1"/>
</dbReference>
<accession>A0A7H2BI26</accession>
<feature type="binding site" evidence="10">
    <location>
        <begin position="17"/>
        <end position="24"/>
    </location>
    <ligand>
        <name>ATP</name>
        <dbReference type="ChEBI" id="CHEBI:30616"/>
    </ligand>
</feature>
<evidence type="ECO:0000256" key="2">
    <source>
        <dbReference type="ARBA" id="ARBA00003213"/>
    </source>
</evidence>
<evidence type="ECO:0000256" key="1">
    <source>
        <dbReference type="ARBA" id="ARBA00001946"/>
    </source>
</evidence>
<evidence type="ECO:0000256" key="12">
    <source>
        <dbReference type="RuleBase" id="RU003784"/>
    </source>
</evidence>
<dbReference type="Pfam" id="PF01715">
    <property type="entry name" value="IPPT"/>
    <property type="match status" value="1"/>
</dbReference>
<evidence type="ECO:0000256" key="9">
    <source>
        <dbReference type="ARBA" id="ARBA00049563"/>
    </source>
</evidence>
<dbReference type="Gene3D" id="3.40.50.300">
    <property type="entry name" value="P-loop containing nucleotide triphosphate hydrolases"/>
    <property type="match status" value="1"/>
</dbReference>
<dbReference type="PANTHER" id="PTHR11088">
    <property type="entry name" value="TRNA DIMETHYLALLYLTRANSFERASE"/>
    <property type="match status" value="1"/>
</dbReference>
<dbReference type="FunFam" id="1.10.20.140:FF:000001">
    <property type="entry name" value="tRNA dimethylallyltransferase"/>
    <property type="match status" value="1"/>
</dbReference>
<comment type="cofactor">
    <cofactor evidence="1 10">
        <name>Mg(2+)</name>
        <dbReference type="ChEBI" id="CHEBI:18420"/>
    </cofactor>
</comment>
<dbReference type="InterPro" id="IPR018022">
    <property type="entry name" value="IPT"/>
</dbReference>
<reference evidence="14 15" key="1">
    <citation type="submission" date="2020-09" db="EMBL/GenBank/DDBJ databases">
        <title>Investigation of environmental microbe.</title>
        <authorList>
            <person name="Ou Y."/>
            <person name="Kang Q."/>
        </authorList>
    </citation>
    <scope>NUCLEOTIDE SEQUENCE [LARGE SCALE GENOMIC DNA]</scope>
    <source>
        <strain evidence="14 15">KJZ-9</strain>
    </source>
</reference>
<comment type="subunit">
    <text evidence="10">Monomer.</text>
</comment>
<evidence type="ECO:0000256" key="3">
    <source>
        <dbReference type="ARBA" id="ARBA00005842"/>
    </source>
</evidence>
<feature type="region of interest" description="Interaction with substrate tRNA" evidence="10">
    <location>
        <begin position="42"/>
        <end position="45"/>
    </location>
</feature>
<keyword evidence="4 10" id="KW-0808">Transferase</keyword>
<dbReference type="EC" id="2.5.1.75" evidence="10"/>
<comment type="function">
    <text evidence="2 10 12">Catalyzes the transfer of a dimethylallyl group onto the adenine at position 37 in tRNAs that read codons beginning with uridine, leading to the formation of N6-(dimethylallyl)adenosine (i(6)A).</text>
</comment>
<evidence type="ECO:0000256" key="11">
    <source>
        <dbReference type="RuleBase" id="RU003783"/>
    </source>
</evidence>
<comment type="catalytic activity">
    <reaction evidence="9 10 11">
        <text>adenosine(37) in tRNA + dimethylallyl diphosphate = N(6)-dimethylallyladenosine(37) in tRNA + diphosphate</text>
        <dbReference type="Rhea" id="RHEA:26482"/>
        <dbReference type="Rhea" id="RHEA-COMP:10162"/>
        <dbReference type="Rhea" id="RHEA-COMP:10375"/>
        <dbReference type="ChEBI" id="CHEBI:33019"/>
        <dbReference type="ChEBI" id="CHEBI:57623"/>
        <dbReference type="ChEBI" id="CHEBI:74411"/>
        <dbReference type="ChEBI" id="CHEBI:74415"/>
        <dbReference type="EC" id="2.5.1.75"/>
    </reaction>
</comment>
<feature type="site" description="Interaction with substrate tRNA" evidence="10">
    <location>
        <position position="108"/>
    </location>
</feature>
<dbReference type="PANTHER" id="PTHR11088:SF60">
    <property type="entry name" value="TRNA DIMETHYLALLYLTRANSFERASE"/>
    <property type="match status" value="1"/>
</dbReference>
<keyword evidence="6 10" id="KW-0547">Nucleotide-binding</keyword>
<evidence type="ECO:0000256" key="4">
    <source>
        <dbReference type="ARBA" id="ARBA00022679"/>
    </source>
</evidence>
<feature type="site" description="Interaction with substrate tRNA" evidence="10">
    <location>
        <position position="129"/>
    </location>
</feature>
<evidence type="ECO:0000313" key="14">
    <source>
        <dbReference type="EMBL" id="QNV39322.1"/>
    </source>
</evidence>
<dbReference type="EMBL" id="CP061538">
    <property type="protein sequence ID" value="QNV39322.1"/>
    <property type="molecule type" value="Genomic_DNA"/>
</dbReference>
<dbReference type="RefSeq" id="WP_190616854.1">
    <property type="nucleotide sequence ID" value="NZ_CP061538.1"/>
</dbReference>
<evidence type="ECO:0000256" key="13">
    <source>
        <dbReference type="RuleBase" id="RU003785"/>
    </source>
</evidence>
<dbReference type="KEGG" id="rama:IDM48_07905"/>
<evidence type="ECO:0000256" key="10">
    <source>
        <dbReference type="HAMAP-Rule" id="MF_00185"/>
    </source>
</evidence>
<dbReference type="GO" id="GO:0006400">
    <property type="term" value="P:tRNA modification"/>
    <property type="evidence" value="ECO:0007669"/>
    <property type="project" value="TreeGrafter"/>
</dbReference>
<proteinExistence type="inferred from homology"/>
<evidence type="ECO:0000256" key="7">
    <source>
        <dbReference type="ARBA" id="ARBA00022840"/>
    </source>
</evidence>
<keyword evidence="8 10" id="KW-0460">Magnesium</keyword>
<dbReference type="HAMAP" id="MF_00185">
    <property type="entry name" value="IPP_trans"/>
    <property type="match status" value="1"/>
</dbReference>
<evidence type="ECO:0000256" key="5">
    <source>
        <dbReference type="ARBA" id="ARBA00022694"/>
    </source>
</evidence>
<organism evidence="14 15">
    <name type="scientific">Rothia amarae</name>
    <dbReference type="NCBI Taxonomy" id="169480"/>
    <lineage>
        <taxon>Bacteria</taxon>
        <taxon>Bacillati</taxon>
        <taxon>Actinomycetota</taxon>
        <taxon>Actinomycetes</taxon>
        <taxon>Micrococcales</taxon>
        <taxon>Micrococcaceae</taxon>
        <taxon>Rothia</taxon>
    </lineage>
</organism>